<gene>
    <name evidence="1" type="ORF">Mrose_01145</name>
</gene>
<comment type="caution">
    <text evidence="1">The sequence shown here is derived from an EMBL/GenBank/DDBJ whole genome shotgun (WGS) entry which is preliminary data.</text>
</comment>
<dbReference type="Proteomes" id="UP000265341">
    <property type="component" value="Unassembled WGS sequence"/>
</dbReference>
<keyword evidence="2" id="KW-1185">Reference proteome</keyword>
<accession>A0A399EVW8</accession>
<dbReference type="AlphaFoldDB" id="A0A399EVW8"/>
<name>A0A399EVW8_9DEIN</name>
<organism evidence="1 2">
    <name type="scientific">Calidithermus roseus</name>
    <dbReference type="NCBI Taxonomy" id="1644118"/>
    <lineage>
        <taxon>Bacteria</taxon>
        <taxon>Thermotogati</taxon>
        <taxon>Deinococcota</taxon>
        <taxon>Deinococci</taxon>
        <taxon>Thermales</taxon>
        <taxon>Thermaceae</taxon>
        <taxon>Calidithermus</taxon>
    </lineage>
</organism>
<dbReference type="EMBL" id="QWLA01000016">
    <property type="protein sequence ID" value="RIH87750.1"/>
    <property type="molecule type" value="Genomic_DNA"/>
</dbReference>
<evidence type="ECO:0000313" key="1">
    <source>
        <dbReference type="EMBL" id="RIH87750.1"/>
    </source>
</evidence>
<evidence type="ECO:0000313" key="2">
    <source>
        <dbReference type="Proteomes" id="UP000265341"/>
    </source>
</evidence>
<protein>
    <submittedName>
        <fullName evidence="1">Uncharacterized protein</fullName>
    </submittedName>
</protein>
<proteinExistence type="predicted"/>
<reference evidence="1 2" key="1">
    <citation type="submission" date="2018-08" db="EMBL/GenBank/DDBJ databases">
        <title>Meiothermus roseus NBRC 110900 genome sequencing project.</title>
        <authorList>
            <person name="Da Costa M.S."/>
            <person name="Albuquerque L."/>
            <person name="Raposo P."/>
            <person name="Froufe H.J.C."/>
            <person name="Barroso C.S."/>
            <person name="Egas C."/>
        </authorList>
    </citation>
    <scope>NUCLEOTIDE SEQUENCE [LARGE SCALE GENOMIC DNA]</scope>
    <source>
        <strain evidence="1 2">NBRC 110900</strain>
    </source>
</reference>
<sequence>MSDPGENSTGPAARRTAFDRASHWLKWLGEVRDGFFPR</sequence>